<name>A9UW60_MONBE</name>
<sequence>MALGSKWWKTALGVTALLVLLIRDVGGAYNANCTTNCRACSGRVFFESSAVSDCAGSEDNYPHGQLCTFECSRFTIYSKKFVCDDGAWIWPDDLGSDDICPEYHATTCTFAPHHAAGPTLNCNACQQPLALTKIDQVPYFLSGNLEHLDVACQAISAFYSMSTFTARRLRSANLSHTGVEHIESLTFRTPLDLEVLDVSQNKFDTLQPKMFPAARPSFHTLLMDGNPELGELRALPFNALFSRSCNRTYVFTFTATKLGCFCQLDPTPDDCGRITCNDACSLEAARTNVSCSDFSPEANPFPNLGSALSIPPEAFCDGVTDCANGFDEALCDIYVHDSAPTEASTYFVHSCFGSAFQFTVWRGIVVLVPDVNEPTNNFRCVYGRAYEHLQLLLRVNASGIISDVDPSMEAGSRMFHMIFYNAKKGNLRVKVIGQETLPLEVNFTVVDGYPAWLTSTTVEPSTLGRNPSSSPAATAGKAHTTNPAIIATVVSVAFVVVFLALGYIWRQRHMKQSQHASRSAWLQRQLDDVQHSLKSSSTIDVVSSYVILALLLLPSRAADGDQYLRHPCAHVMSTAV</sequence>
<dbReference type="InParanoid" id="A9UW60"/>
<dbReference type="InterPro" id="IPR002172">
    <property type="entry name" value="LDrepeatLR_classA_rpt"/>
</dbReference>
<dbReference type="Proteomes" id="UP000001357">
    <property type="component" value="Unassembled WGS sequence"/>
</dbReference>
<feature type="signal peptide" evidence="3">
    <location>
        <begin position="1"/>
        <end position="27"/>
    </location>
</feature>
<dbReference type="PROSITE" id="PS50068">
    <property type="entry name" value="LDLRA_2"/>
    <property type="match status" value="1"/>
</dbReference>
<organism evidence="4 5">
    <name type="scientific">Monosiga brevicollis</name>
    <name type="common">Choanoflagellate</name>
    <dbReference type="NCBI Taxonomy" id="81824"/>
    <lineage>
        <taxon>Eukaryota</taxon>
        <taxon>Choanoflagellata</taxon>
        <taxon>Craspedida</taxon>
        <taxon>Salpingoecidae</taxon>
        <taxon>Monosiga</taxon>
    </lineage>
</organism>
<evidence type="ECO:0000313" key="4">
    <source>
        <dbReference type="EMBL" id="EDQ90711.1"/>
    </source>
</evidence>
<evidence type="ECO:0000256" key="1">
    <source>
        <dbReference type="ARBA" id="ARBA00023157"/>
    </source>
</evidence>
<dbReference type="Gene3D" id="3.80.10.10">
    <property type="entry name" value="Ribonuclease Inhibitor"/>
    <property type="match status" value="1"/>
</dbReference>
<keyword evidence="3" id="KW-0732">Signal</keyword>
<dbReference type="InterPro" id="IPR032675">
    <property type="entry name" value="LRR_dom_sf"/>
</dbReference>
<evidence type="ECO:0000256" key="2">
    <source>
        <dbReference type="SAM" id="Phobius"/>
    </source>
</evidence>
<proteinExistence type="predicted"/>
<dbReference type="KEGG" id="mbr:MONBRDRAFT_7175"/>
<dbReference type="AlphaFoldDB" id="A9UW60"/>
<keyword evidence="2" id="KW-0812">Transmembrane</keyword>
<dbReference type="RefSeq" id="XP_001744762.1">
    <property type="nucleotide sequence ID" value="XM_001744710.1"/>
</dbReference>
<keyword evidence="5" id="KW-1185">Reference proteome</keyword>
<feature type="transmembrane region" description="Helical" evidence="2">
    <location>
        <begin position="484"/>
        <end position="505"/>
    </location>
</feature>
<feature type="chain" id="PRO_5002742423" evidence="3">
    <location>
        <begin position="28"/>
        <end position="576"/>
    </location>
</feature>
<keyword evidence="2" id="KW-1133">Transmembrane helix</keyword>
<keyword evidence="2" id="KW-0472">Membrane</keyword>
<evidence type="ECO:0000313" key="5">
    <source>
        <dbReference type="Proteomes" id="UP000001357"/>
    </source>
</evidence>
<evidence type="ECO:0000256" key="3">
    <source>
        <dbReference type="SAM" id="SignalP"/>
    </source>
</evidence>
<dbReference type="GeneID" id="5890061"/>
<dbReference type="CDD" id="cd00112">
    <property type="entry name" value="LDLa"/>
    <property type="match status" value="1"/>
</dbReference>
<dbReference type="SUPFAM" id="SSF52058">
    <property type="entry name" value="L domain-like"/>
    <property type="match status" value="1"/>
</dbReference>
<protein>
    <submittedName>
        <fullName evidence="4">Uncharacterized protein</fullName>
    </submittedName>
</protein>
<keyword evidence="1" id="KW-1015">Disulfide bond</keyword>
<dbReference type="EMBL" id="CH991547">
    <property type="protein sequence ID" value="EDQ90711.1"/>
    <property type="molecule type" value="Genomic_DNA"/>
</dbReference>
<reference evidence="4 5" key="1">
    <citation type="journal article" date="2008" name="Nature">
        <title>The genome of the choanoflagellate Monosiga brevicollis and the origin of metazoans.</title>
        <authorList>
            <consortium name="JGI Sequencing"/>
            <person name="King N."/>
            <person name="Westbrook M.J."/>
            <person name="Young S.L."/>
            <person name="Kuo A."/>
            <person name="Abedin M."/>
            <person name="Chapman J."/>
            <person name="Fairclough S."/>
            <person name="Hellsten U."/>
            <person name="Isogai Y."/>
            <person name="Letunic I."/>
            <person name="Marr M."/>
            <person name="Pincus D."/>
            <person name="Putnam N."/>
            <person name="Rokas A."/>
            <person name="Wright K.J."/>
            <person name="Zuzow R."/>
            <person name="Dirks W."/>
            <person name="Good M."/>
            <person name="Goodstein D."/>
            <person name="Lemons D."/>
            <person name="Li W."/>
            <person name="Lyons J.B."/>
            <person name="Morris A."/>
            <person name="Nichols S."/>
            <person name="Richter D.J."/>
            <person name="Salamov A."/>
            <person name="Bork P."/>
            <person name="Lim W.A."/>
            <person name="Manning G."/>
            <person name="Miller W.T."/>
            <person name="McGinnis W."/>
            <person name="Shapiro H."/>
            <person name="Tjian R."/>
            <person name="Grigoriev I.V."/>
            <person name="Rokhsar D."/>
        </authorList>
    </citation>
    <scope>NUCLEOTIDE SEQUENCE [LARGE SCALE GENOMIC DNA]</scope>
    <source>
        <strain evidence="5">MX1 / ATCC 50154</strain>
    </source>
</reference>
<accession>A9UW60</accession>
<gene>
    <name evidence="4" type="ORF">MONBRDRAFT_7175</name>
</gene>